<protein>
    <recommendedName>
        <fullName evidence="2">CHAT domain-containing protein</fullName>
    </recommendedName>
</protein>
<dbReference type="InterPro" id="IPR019734">
    <property type="entry name" value="TPR_rpt"/>
</dbReference>
<proteinExistence type="predicted"/>
<evidence type="ECO:0000256" key="1">
    <source>
        <dbReference type="SAM" id="MobiDB-lite"/>
    </source>
</evidence>
<dbReference type="PANTHER" id="PTHR19959">
    <property type="entry name" value="KINESIN LIGHT CHAIN"/>
    <property type="match status" value="1"/>
</dbReference>
<reference evidence="3 4" key="1">
    <citation type="journal article" date="2012" name="New Phytol.">
        <title>Insight into trade-off between wood decay and parasitism from the genome of a fungal forest pathogen.</title>
        <authorList>
            <person name="Olson A."/>
            <person name="Aerts A."/>
            <person name="Asiegbu F."/>
            <person name="Belbahri L."/>
            <person name="Bouzid O."/>
            <person name="Broberg A."/>
            <person name="Canback B."/>
            <person name="Coutinho P.M."/>
            <person name="Cullen D."/>
            <person name="Dalman K."/>
            <person name="Deflorio G."/>
            <person name="van Diepen L.T."/>
            <person name="Dunand C."/>
            <person name="Duplessis S."/>
            <person name="Durling M."/>
            <person name="Gonthier P."/>
            <person name="Grimwood J."/>
            <person name="Fossdal C.G."/>
            <person name="Hansson D."/>
            <person name="Henrissat B."/>
            <person name="Hietala A."/>
            <person name="Himmelstrand K."/>
            <person name="Hoffmeister D."/>
            <person name="Hogberg N."/>
            <person name="James T.Y."/>
            <person name="Karlsson M."/>
            <person name="Kohler A."/>
            <person name="Kues U."/>
            <person name="Lee Y.H."/>
            <person name="Lin Y.C."/>
            <person name="Lind M."/>
            <person name="Lindquist E."/>
            <person name="Lombard V."/>
            <person name="Lucas S."/>
            <person name="Lunden K."/>
            <person name="Morin E."/>
            <person name="Murat C."/>
            <person name="Park J."/>
            <person name="Raffaello T."/>
            <person name="Rouze P."/>
            <person name="Salamov A."/>
            <person name="Schmutz J."/>
            <person name="Solheim H."/>
            <person name="Stahlberg J."/>
            <person name="Velez H."/>
            <person name="de Vries R.P."/>
            <person name="Wiebenga A."/>
            <person name="Woodward S."/>
            <person name="Yakovlev I."/>
            <person name="Garbelotto M."/>
            <person name="Martin F."/>
            <person name="Grigoriev I.V."/>
            <person name="Stenlid J."/>
        </authorList>
    </citation>
    <scope>NUCLEOTIDE SEQUENCE [LARGE SCALE GENOMIC DNA]</scope>
    <source>
        <strain evidence="3 4">TC 32-1</strain>
    </source>
</reference>
<keyword evidence="4" id="KW-1185">Reference proteome</keyword>
<dbReference type="HOGENOM" id="CLU_001305_0_3_1"/>
<dbReference type="Proteomes" id="UP000030671">
    <property type="component" value="Unassembled WGS sequence"/>
</dbReference>
<feature type="compositionally biased region" description="Polar residues" evidence="1">
    <location>
        <begin position="19"/>
        <end position="28"/>
    </location>
</feature>
<evidence type="ECO:0000313" key="4">
    <source>
        <dbReference type="Proteomes" id="UP000030671"/>
    </source>
</evidence>
<feature type="domain" description="CHAT" evidence="2">
    <location>
        <begin position="1254"/>
        <end position="1527"/>
    </location>
</feature>
<dbReference type="InParanoid" id="W4KBK5"/>
<evidence type="ECO:0000259" key="2">
    <source>
        <dbReference type="Pfam" id="PF12770"/>
    </source>
</evidence>
<dbReference type="GeneID" id="20676915"/>
<dbReference type="OrthoDB" id="9991317at2759"/>
<dbReference type="KEGG" id="hir:HETIRDRAFT_458468"/>
<dbReference type="Pfam" id="PF13374">
    <property type="entry name" value="TPR_10"/>
    <property type="match status" value="3"/>
</dbReference>
<dbReference type="eggNOG" id="KOG4626">
    <property type="taxonomic scope" value="Eukaryota"/>
</dbReference>
<dbReference type="InterPro" id="IPR011990">
    <property type="entry name" value="TPR-like_helical_dom_sf"/>
</dbReference>
<name>W4KBK5_HETIT</name>
<dbReference type="InterPro" id="IPR024983">
    <property type="entry name" value="CHAT_dom"/>
</dbReference>
<gene>
    <name evidence="3" type="ORF">HETIRDRAFT_458468</name>
</gene>
<evidence type="ECO:0000313" key="3">
    <source>
        <dbReference type="EMBL" id="ETW82730.1"/>
    </source>
</evidence>
<dbReference type="RefSeq" id="XP_009545060.1">
    <property type="nucleotide sequence ID" value="XM_009546765.1"/>
</dbReference>
<dbReference type="Pfam" id="PF12770">
    <property type="entry name" value="CHAT"/>
    <property type="match status" value="1"/>
</dbReference>
<dbReference type="Gene3D" id="1.25.40.10">
    <property type="entry name" value="Tetratricopeptide repeat domain"/>
    <property type="match status" value="4"/>
</dbReference>
<dbReference type="EMBL" id="KI925457">
    <property type="protein sequence ID" value="ETW82730.1"/>
    <property type="molecule type" value="Genomic_DNA"/>
</dbReference>
<dbReference type="SUPFAM" id="SSF48452">
    <property type="entry name" value="TPR-like"/>
    <property type="match status" value="3"/>
</dbReference>
<feature type="region of interest" description="Disordered" evidence="1">
    <location>
        <begin position="1"/>
        <end position="28"/>
    </location>
</feature>
<dbReference type="PANTHER" id="PTHR19959:SF119">
    <property type="entry name" value="FUNGAL LIPASE-LIKE DOMAIN-CONTAINING PROTEIN"/>
    <property type="match status" value="1"/>
</dbReference>
<accession>W4KBK5</accession>
<dbReference type="SMART" id="SM00028">
    <property type="entry name" value="TPR"/>
    <property type="match status" value="8"/>
</dbReference>
<sequence length="1591" mass="176394">MADNSCVQEDTLEPLSRPGTPNSSVTQYMKSVGGFTDLPDDANNQADSVEADEIDEHAASIVRQCKEESQLSSLETALYLLRNVCDRCPTSHPHRRFSLNNLVLSLATKFVWTGEGAALDEALVVLNELGSESGGAKRIADEHVPQEFEQNADLESKDSLLNMINFALATVLEFCQAALLLDINTAISLFRQAIRMREPSDVKSFGSMSHLADALLMARLSAALIMRFCLKGQSDDLTSAIQLRAQEPGQYIRDIDGYRLAAQGSTLFERFRSSGDIADLDAAIERLRQAFCMVDAEHAQRFMVHGSLASALSVRFGQTGRDIDLQESIALREGILKILPTTHPDRSSALNDLANELRSRFEHQGQVYDLEEAIRRHREALTLRPSPHAGRPGSLNNLAGAIFRRFEQKGQIDDLEEAIVLLREALASHLPSHPERSTSLDNLAIALLTRFKQIQQTEDLQEAISLHREALTLRPATHSGRCVSLNNLASALFSQFEQNGCVDNLEEAILLFREALTLYRALHLDHSTALNNLVNALRTRCELKGQMNDLEEAILLIREALTFHPSPHRDRSTSLINLANVLRTRFEQKGQVDDLEEAILLNREALSLLPAPHPDRSMSLNNLAGALSRRFDRNGQMNDLEEAISLHREALTLRPAPHPDHPMSLNNLAGVLSTRFGQNGQMDDLEEAILLNRKALVLHPAPHLSRFNSLNSLANTLRTRFEQKGQVDDLEEAILHHREALTLCPVPHPDRSTSLNNLAGALSTRCEQKGPMDDLEEAISLHREALALRPVPHPHRSTSLNNLANVLWIRFERKGPMDDLEQAILLLREALTLCPAPHPDRFLSLDGLARALSTRFMQKGHAGDLEEAILLHREALILCPTSHPRRSAPLSHLANALSTSFKQNGEVDDIEEAISLRRELLMHLPSSHPRRWLGLSGLASSLCEKVGFSDTSMDMFRAAVGHETGSVRDRSKAAQLWAMYADDANHPSALEAYQDAIQLLPQVAMLASDANSRHQLLADRHLGSRLLSTNAAACAIRLNELDLAVEMLEEGRSIFWSQALQLRTPLDDLRYAYPELAQKLHEIFTTLERSSFREGSDVIRTDVEAVTAMEAEAARFRQLNEARLAILKEVRALKGFADFLRPKKLNTLKKAAVHGPVVLLNASKSSCDALIVTLAGVEHVPLSPQLTGQQVSLLASSVLSSVSNFNAFTNSYKTSFESLLESTQATRDVPQDRHLGRRQKVPLQTVNDVLRGVLAVLWKLVVHPVIRHLKLEKSESPTRLWWCPTGLFSVLPLHAAGIYPSDSHTGAVDDASDYMVSSYTPTLNSLLISPPVTSMDSFKMLVTIQPETKGQVVLTQTREEMRQIERHVPASSLIKLGVDGSELSKVDTVLAHLSHASIAHFACHGVQNLANPLESALLLDGQLKVSTIMAQSLPKASLAFLSACETAKGTVELPDEAMHLAGTMLFSGFRSVVATKWSIYDDDGPKIADEFYGYLFKNHEDGSPPDTTESARALHLAVKKLRAQYSDHSTAQIAQDTSIRVPHRAWLGRLRPLHPSRHLALRLHLPNWRLPLQHLRLLCLLFDPHKSSAPF</sequence>
<organism evidence="3 4">
    <name type="scientific">Heterobasidion irregulare (strain TC 32-1)</name>
    <dbReference type="NCBI Taxonomy" id="747525"/>
    <lineage>
        <taxon>Eukaryota</taxon>
        <taxon>Fungi</taxon>
        <taxon>Dikarya</taxon>
        <taxon>Basidiomycota</taxon>
        <taxon>Agaricomycotina</taxon>
        <taxon>Agaricomycetes</taxon>
        <taxon>Russulales</taxon>
        <taxon>Bondarzewiaceae</taxon>
        <taxon>Heterobasidion</taxon>
        <taxon>Heterobasidion annosum species complex</taxon>
    </lineage>
</organism>